<protein>
    <submittedName>
        <fullName evidence="1">Uncharacterized protein</fullName>
    </submittedName>
</protein>
<reference evidence="1" key="1">
    <citation type="journal article" date="2013" name="Environ. Microbiol.">
        <title>Microbiota from the distal guts of lean and obese adolescents exhibit partial functional redundancy besides clear differences in community structure.</title>
        <authorList>
            <person name="Ferrer M."/>
            <person name="Ruiz A."/>
            <person name="Lanza F."/>
            <person name="Haange S.B."/>
            <person name="Oberbach A."/>
            <person name="Till H."/>
            <person name="Bargiela R."/>
            <person name="Campoy C."/>
            <person name="Segura M.T."/>
            <person name="Richter M."/>
            <person name="von Bergen M."/>
            <person name="Seifert J."/>
            <person name="Suarez A."/>
        </authorList>
    </citation>
    <scope>NUCLEOTIDE SEQUENCE</scope>
</reference>
<dbReference type="AlphaFoldDB" id="K1TXA8"/>
<gene>
    <name evidence="1" type="ORF">LEA_05693</name>
</gene>
<organism evidence="1">
    <name type="scientific">human gut metagenome</name>
    <dbReference type="NCBI Taxonomy" id="408170"/>
    <lineage>
        <taxon>unclassified sequences</taxon>
        <taxon>metagenomes</taxon>
        <taxon>organismal metagenomes</taxon>
    </lineage>
</organism>
<evidence type="ECO:0000313" key="1">
    <source>
        <dbReference type="EMBL" id="EKC74503.1"/>
    </source>
</evidence>
<feature type="non-terminal residue" evidence="1">
    <location>
        <position position="1"/>
    </location>
</feature>
<comment type="caution">
    <text evidence="1">The sequence shown here is derived from an EMBL/GenBank/DDBJ whole genome shotgun (WGS) entry which is preliminary data.</text>
</comment>
<sequence>NAHDEHINVISTPGVGSEFIFSLPKSHQEDEED</sequence>
<dbReference type="EMBL" id="AJWY01003711">
    <property type="protein sequence ID" value="EKC74503.1"/>
    <property type="molecule type" value="Genomic_DNA"/>
</dbReference>
<name>K1TXA8_9ZZZZ</name>
<proteinExistence type="predicted"/>
<accession>K1TXA8</accession>